<evidence type="ECO:0000256" key="1">
    <source>
        <dbReference type="SAM" id="SignalP"/>
    </source>
</evidence>
<keyword evidence="1" id="KW-0732">Signal</keyword>
<name>A0A4R9BK80_9MICO</name>
<dbReference type="EMBL" id="SOHM01000034">
    <property type="protein sequence ID" value="TFD85846.1"/>
    <property type="molecule type" value="Genomic_DNA"/>
</dbReference>
<evidence type="ECO:0000313" key="3">
    <source>
        <dbReference type="Proteomes" id="UP000298468"/>
    </source>
</evidence>
<reference evidence="2 3" key="1">
    <citation type="submission" date="2019-03" db="EMBL/GenBank/DDBJ databases">
        <title>Genomics of glacier-inhabiting Cryobacterium strains.</title>
        <authorList>
            <person name="Liu Q."/>
            <person name="Xin Y.-H."/>
        </authorList>
    </citation>
    <scope>NUCLEOTIDE SEQUENCE [LARGE SCALE GENOMIC DNA]</scope>
    <source>
        <strain evidence="2 3">Sr59</strain>
    </source>
</reference>
<proteinExistence type="predicted"/>
<accession>A0A4R9BK80</accession>
<evidence type="ECO:0008006" key="4">
    <source>
        <dbReference type="Google" id="ProtNLM"/>
    </source>
</evidence>
<dbReference type="PROSITE" id="PS51257">
    <property type="entry name" value="PROKAR_LIPOPROTEIN"/>
    <property type="match status" value="1"/>
</dbReference>
<dbReference type="OrthoDB" id="5077345at2"/>
<feature type="chain" id="PRO_5038720825" description="Lipoprotein" evidence="1">
    <location>
        <begin position="26"/>
        <end position="150"/>
    </location>
</feature>
<protein>
    <recommendedName>
        <fullName evidence="4">Lipoprotein</fullName>
    </recommendedName>
</protein>
<evidence type="ECO:0000313" key="2">
    <source>
        <dbReference type="EMBL" id="TFD85846.1"/>
    </source>
</evidence>
<gene>
    <name evidence="2" type="ORF">E3T61_17120</name>
</gene>
<dbReference type="RefSeq" id="WP_134642058.1">
    <property type="nucleotide sequence ID" value="NZ_SOHM01000034.1"/>
</dbReference>
<organism evidence="2 3">
    <name type="scientific">Cryobacterium lactosi</name>
    <dbReference type="NCBI Taxonomy" id="1259202"/>
    <lineage>
        <taxon>Bacteria</taxon>
        <taxon>Bacillati</taxon>
        <taxon>Actinomycetota</taxon>
        <taxon>Actinomycetes</taxon>
        <taxon>Micrococcales</taxon>
        <taxon>Microbacteriaceae</taxon>
        <taxon>Cryobacterium</taxon>
    </lineage>
</organism>
<dbReference type="AlphaFoldDB" id="A0A4R9BK80"/>
<dbReference type="Proteomes" id="UP000298468">
    <property type="component" value="Unassembled WGS sequence"/>
</dbReference>
<feature type="signal peptide" evidence="1">
    <location>
        <begin position="1"/>
        <end position="25"/>
    </location>
</feature>
<keyword evidence="3" id="KW-1185">Reference proteome</keyword>
<comment type="caution">
    <text evidence="2">The sequence shown here is derived from an EMBL/GenBank/DDBJ whole genome shotgun (WGS) entry which is preliminary data.</text>
</comment>
<sequence>MIRRQMSLVSLALAGVLALSGCVAGAEPAPAETPADAESATDTATCTGFNDVATITANADAGLRDGRMATQEQQGWYRLATRVLDGVPTRGEGEVSDATAALKRVAPAVDLGAMGTTAIGSAEWDSAVQELSDVCAAAGVEMAIEMYTGG</sequence>